<protein>
    <recommendedName>
        <fullName evidence="4">Terminase small subunit</fullName>
    </recommendedName>
</protein>
<feature type="region of interest" description="Disordered" evidence="1">
    <location>
        <begin position="158"/>
        <end position="183"/>
    </location>
</feature>
<name>A0ABX1NZA8_9RHOO</name>
<evidence type="ECO:0000313" key="3">
    <source>
        <dbReference type="Proteomes" id="UP000633943"/>
    </source>
</evidence>
<dbReference type="RefSeq" id="WP_169203308.1">
    <property type="nucleotide sequence ID" value="NZ_CP059467.1"/>
</dbReference>
<proteinExistence type="predicted"/>
<gene>
    <name evidence="2" type="ORF">GPA24_14595</name>
</gene>
<organism evidence="2 3">
    <name type="scientific">Aromatoleum bremense</name>
    <dbReference type="NCBI Taxonomy" id="76115"/>
    <lineage>
        <taxon>Bacteria</taxon>
        <taxon>Pseudomonadati</taxon>
        <taxon>Pseudomonadota</taxon>
        <taxon>Betaproteobacteria</taxon>
        <taxon>Rhodocyclales</taxon>
        <taxon>Rhodocyclaceae</taxon>
        <taxon>Aromatoleum</taxon>
    </lineage>
</organism>
<evidence type="ECO:0000313" key="2">
    <source>
        <dbReference type="EMBL" id="NMG16742.1"/>
    </source>
</evidence>
<dbReference type="Proteomes" id="UP000633943">
    <property type="component" value="Unassembled WGS sequence"/>
</dbReference>
<sequence>MPNLIKPSDAEERWARMRKDAALMAKGLKDPDTAAARAGMTADQLLDFAASEEGSRVVMAEIDRMRDSGELAKAQALALLESLLTHSQALVDGGEVGAATAAKLMDTALKVSGLAEERAARLRAQMEDDAPKATIFILRPGDADPSPEKPNEHRIVIDLRHGQNNPRDVIDVTPSDEGGDDGA</sequence>
<accession>A0ABX1NZA8</accession>
<keyword evidence="3" id="KW-1185">Reference proteome</keyword>
<dbReference type="EMBL" id="WTVP01000045">
    <property type="protein sequence ID" value="NMG16742.1"/>
    <property type="molecule type" value="Genomic_DNA"/>
</dbReference>
<evidence type="ECO:0000256" key="1">
    <source>
        <dbReference type="SAM" id="MobiDB-lite"/>
    </source>
</evidence>
<evidence type="ECO:0008006" key="4">
    <source>
        <dbReference type="Google" id="ProtNLM"/>
    </source>
</evidence>
<comment type="caution">
    <text evidence="2">The sequence shown here is derived from an EMBL/GenBank/DDBJ whole genome shotgun (WGS) entry which is preliminary data.</text>
</comment>
<reference evidence="2 3" key="1">
    <citation type="submission" date="2019-12" db="EMBL/GenBank/DDBJ databases">
        <title>Comparative genomics gives insights into the taxonomy of the Azoarcus-Aromatoleum group and reveals separate origins of nif in the plant-associated Azoarcus and non-plant-associated Aromatoleum sub-groups.</title>
        <authorList>
            <person name="Lafos M."/>
            <person name="Maluk M."/>
            <person name="Batista M."/>
            <person name="Junghare M."/>
            <person name="Carmona M."/>
            <person name="Faoro H."/>
            <person name="Cruz L.M."/>
            <person name="Battistoni F."/>
            <person name="De Souza E."/>
            <person name="Pedrosa F."/>
            <person name="Chen W.-M."/>
            <person name="Poole P.S."/>
            <person name="Dixon R.A."/>
            <person name="James E.K."/>
        </authorList>
    </citation>
    <scope>NUCLEOTIDE SEQUENCE [LARGE SCALE GENOMIC DNA]</scope>
    <source>
        <strain evidence="2 3">PbN1</strain>
    </source>
</reference>